<evidence type="ECO:0000313" key="2">
    <source>
        <dbReference type="Proteomes" id="UP000242317"/>
    </source>
</evidence>
<keyword evidence="2" id="KW-1185">Reference proteome</keyword>
<sequence>MIINMAKPAIHTVILLAKLAPEDDIRAHHVQFHILSCRSASVSTC</sequence>
<accession>A0A1G6HB92</accession>
<dbReference type="AlphaFoldDB" id="A0A1G6HB92"/>
<evidence type="ECO:0000313" key="1">
    <source>
        <dbReference type="EMBL" id="SDB91552.1"/>
    </source>
</evidence>
<name>A0A1G6HB92_9GAMM</name>
<protein>
    <submittedName>
        <fullName evidence="1">Uncharacterized protein</fullName>
    </submittedName>
</protein>
<dbReference type="Proteomes" id="UP000242317">
    <property type="component" value="Unassembled WGS sequence"/>
</dbReference>
<organism evidence="1 2">
    <name type="scientific">Acinetobacter marinus</name>
    <dbReference type="NCBI Taxonomy" id="281375"/>
    <lineage>
        <taxon>Bacteria</taxon>
        <taxon>Pseudomonadati</taxon>
        <taxon>Pseudomonadota</taxon>
        <taxon>Gammaproteobacteria</taxon>
        <taxon>Moraxellales</taxon>
        <taxon>Moraxellaceae</taxon>
        <taxon>Acinetobacter</taxon>
    </lineage>
</organism>
<gene>
    <name evidence="1" type="ORF">SAMN05421749_10255</name>
</gene>
<reference evidence="2" key="1">
    <citation type="submission" date="2016-09" db="EMBL/GenBank/DDBJ databases">
        <authorList>
            <person name="Varghese N."/>
            <person name="Submissions S."/>
        </authorList>
    </citation>
    <scope>NUCLEOTIDE SEQUENCE [LARGE SCALE GENOMIC DNA]</scope>
    <source>
        <strain evidence="2">ANC 3699</strain>
    </source>
</reference>
<dbReference type="EMBL" id="FMYK01000002">
    <property type="protein sequence ID" value="SDB91552.1"/>
    <property type="molecule type" value="Genomic_DNA"/>
</dbReference>
<proteinExistence type="predicted"/>